<dbReference type="AlphaFoldDB" id="A0A8S2ZIJ2"/>
<dbReference type="Proteomes" id="UP000681722">
    <property type="component" value="Unassembled WGS sequence"/>
</dbReference>
<proteinExistence type="predicted"/>
<evidence type="ECO:0000313" key="1">
    <source>
        <dbReference type="EMBL" id="CAF4635223.1"/>
    </source>
</evidence>
<organism evidence="1 2">
    <name type="scientific">Didymodactylos carnosus</name>
    <dbReference type="NCBI Taxonomy" id="1234261"/>
    <lineage>
        <taxon>Eukaryota</taxon>
        <taxon>Metazoa</taxon>
        <taxon>Spiralia</taxon>
        <taxon>Gnathifera</taxon>
        <taxon>Rotifera</taxon>
        <taxon>Eurotatoria</taxon>
        <taxon>Bdelloidea</taxon>
        <taxon>Philodinida</taxon>
        <taxon>Philodinidae</taxon>
        <taxon>Didymodactylos</taxon>
    </lineage>
</organism>
<name>A0A8S2ZIJ2_9BILA</name>
<sequence length="72" mass="7755">MTVDCMDSNYLPKCSGNAAIYLINAVGTLANFIAETNECSLHVLKANGIIIKIDGVKLFSANDKTQVRPPLD</sequence>
<gene>
    <name evidence="1" type="ORF">SRO942_LOCUS49976</name>
</gene>
<protein>
    <submittedName>
        <fullName evidence="1">Uncharacterized protein</fullName>
    </submittedName>
</protein>
<feature type="non-terminal residue" evidence="1">
    <location>
        <position position="1"/>
    </location>
</feature>
<comment type="caution">
    <text evidence="1">The sequence shown here is derived from an EMBL/GenBank/DDBJ whole genome shotgun (WGS) entry which is preliminary data.</text>
</comment>
<dbReference type="EMBL" id="CAJOBC010137925">
    <property type="protein sequence ID" value="CAF4635223.1"/>
    <property type="molecule type" value="Genomic_DNA"/>
</dbReference>
<reference evidence="1" key="1">
    <citation type="submission" date="2021-02" db="EMBL/GenBank/DDBJ databases">
        <authorList>
            <person name="Nowell W R."/>
        </authorList>
    </citation>
    <scope>NUCLEOTIDE SEQUENCE</scope>
</reference>
<evidence type="ECO:0000313" key="2">
    <source>
        <dbReference type="Proteomes" id="UP000681722"/>
    </source>
</evidence>
<accession>A0A8S2ZIJ2</accession>